<dbReference type="EMBL" id="JAVYJV010000010">
    <property type="protein sequence ID" value="KAK4360421.1"/>
    <property type="molecule type" value="Genomic_DNA"/>
</dbReference>
<keyword evidence="7" id="KW-1015">Disulfide bond</keyword>
<feature type="region of interest" description="Disordered" evidence="8">
    <location>
        <begin position="13"/>
        <end position="34"/>
    </location>
</feature>
<dbReference type="Gene3D" id="3.30.200.20">
    <property type="entry name" value="Phosphorylase Kinase, domain 1"/>
    <property type="match status" value="1"/>
</dbReference>
<evidence type="ECO:0000256" key="5">
    <source>
        <dbReference type="ARBA" id="ARBA00022989"/>
    </source>
</evidence>
<evidence type="ECO:0000256" key="6">
    <source>
        <dbReference type="ARBA" id="ARBA00023136"/>
    </source>
</evidence>
<keyword evidence="10" id="KW-1185">Reference proteome</keyword>
<comment type="caution">
    <text evidence="9">The sequence shown here is derived from an EMBL/GenBank/DDBJ whole genome shotgun (WGS) entry which is preliminary data.</text>
</comment>
<proteinExistence type="predicted"/>
<keyword evidence="6" id="KW-0472">Membrane</keyword>
<accession>A0AAE1RYZ6</accession>
<organism evidence="9 10">
    <name type="scientific">Anisodus tanguticus</name>
    <dbReference type="NCBI Taxonomy" id="243964"/>
    <lineage>
        <taxon>Eukaryota</taxon>
        <taxon>Viridiplantae</taxon>
        <taxon>Streptophyta</taxon>
        <taxon>Embryophyta</taxon>
        <taxon>Tracheophyta</taxon>
        <taxon>Spermatophyta</taxon>
        <taxon>Magnoliopsida</taxon>
        <taxon>eudicotyledons</taxon>
        <taxon>Gunneridae</taxon>
        <taxon>Pentapetalae</taxon>
        <taxon>asterids</taxon>
        <taxon>lamiids</taxon>
        <taxon>Solanales</taxon>
        <taxon>Solanaceae</taxon>
        <taxon>Solanoideae</taxon>
        <taxon>Hyoscyameae</taxon>
        <taxon>Anisodus</taxon>
    </lineage>
</organism>
<keyword evidence="3" id="KW-0812">Transmembrane</keyword>
<evidence type="ECO:0000256" key="1">
    <source>
        <dbReference type="ARBA" id="ARBA00004162"/>
    </source>
</evidence>
<dbReference type="GO" id="GO:0005886">
    <property type="term" value="C:plasma membrane"/>
    <property type="evidence" value="ECO:0007669"/>
    <property type="project" value="UniProtKB-SubCell"/>
</dbReference>
<dbReference type="GO" id="GO:0019199">
    <property type="term" value="F:transmembrane receptor protein kinase activity"/>
    <property type="evidence" value="ECO:0007669"/>
    <property type="project" value="InterPro"/>
</dbReference>
<evidence type="ECO:0000256" key="4">
    <source>
        <dbReference type="ARBA" id="ARBA00022729"/>
    </source>
</evidence>
<evidence type="ECO:0000256" key="2">
    <source>
        <dbReference type="ARBA" id="ARBA00022475"/>
    </source>
</evidence>
<evidence type="ECO:0000256" key="7">
    <source>
        <dbReference type="ARBA" id="ARBA00023157"/>
    </source>
</evidence>
<evidence type="ECO:0000313" key="9">
    <source>
        <dbReference type="EMBL" id="KAK4360421.1"/>
    </source>
</evidence>
<name>A0AAE1RYZ6_9SOLA</name>
<evidence type="ECO:0000256" key="3">
    <source>
        <dbReference type="ARBA" id="ARBA00022692"/>
    </source>
</evidence>
<comment type="subcellular location">
    <subcellularLocation>
        <location evidence="1">Cell membrane</location>
        <topology evidence="1">Single-pass membrane protein</topology>
    </subcellularLocation>
</comment>
<reference evidence="9" key="1">
    <citation type="submission" date="2023-12" db="EMBL/GenBank/DDBJ databases">
        <title>Genome assembly of Anisodus tanguticus.</title>
        <authorList>
            <person name="Wang Y.-J."/>
        </authorList>
    </citation>
    <scope>NUCLEOTIDE SEQUENCE</scope>
    <source>
        <strain evidence="9">KB-2021</strain>
        <tissue evidence="9">Leaf</tissue>
    </source>
</reference>
<evidence type="ECO:0000256" key="8">
    <source>
        <dbReference type="SAM" id="MobiDB-lite"/>
    </source>
</evidence>
<keyword evidence="2" id="KW-1003">Cell membrane</keyword>
<keyword evidence="4" id="KW-0732">Signal</keyword>
<evidence type="ECO:0000313" key="10">
    <source>
        <dbReference type="Proteomes" id="UP001291623"/>
    </source>
</evidence>
<sequence length="224" mass="25932">MKQVMPFKLLSPANLENSSEPGPLNKGASPEPPRIAVDKSVDVLYEELSNASDNCITAYNIGQVLAALLHHYCKAAIKENNMQGTKEFLAELKVLTNVRHLNLVRPWVTNLPRESFKKVNLIQEKFLAAQNRQKMYADWKVQDIEFMEGEHVLLKISPMKDGSYIIRWDFVLLDENLSYEEEPIAILDRHVRKLRSKDITFVKVQWKHRPAEEGTREIRVRYTC</sequence>
<dbReference type="InterPro" id="IPR044812">
    <property type="entry name" value="CERK1/LYK3-like"/>
</dbReference>
<keyword evidence="5" id="KW-1133">Transmembrane helix</keyword>
<dbReference type="PANTHER" id="PTHR46204">
    <property type="entry name" value="CHITIN ELICITOR RECEPTOR KINASE 1-RELATED"/>
    <property type="match status" value="1"/>
</dbReference>
<dbReference type="Proteomes" id="UP001291623">
    <property type="component" value="Unassembled WGS sequence"/>
</dbReference>
<dbReference type="PANTHER" id="PTHR46204:SF16">
    <property type="entry name" value="CHITIN ELICITOR RECEPTOR KINASE 1-LIKE"/>
    <property type="match status" value="1"/>
</dbReference>
<dbReference type="AlphaFoldDB" id="A0AAE1RYZ6"/>
<gene>
    <name evidence="9" type="ORF">RND71_019373</name>
</gene>
<protein>
    <submittedName>
        <fullName evidence="9">Uncharacterized protein</fullName>
    </submittedName>
</protein>
<dbReference type="GO" id="GO:0045087">
    <property type="term" value="P:innate immune response"/>
    <property type="evidence" value="ECO:0007669"/>
    <property type="project" value="InterPro"/>
</dbReference>